<proteinExistence type="inferred from homology"/>
<evidence type="ECO:0000256" key="2">
    <source>
        <dbReference type="ARBA" id="ARBA00001913"/>
    </source>
</evidence>
<dbReference type="GO" id="GO:0004556">
    <property type="term" value="F:alpha-amylase activity"/>
    <property type="evidence" value="ECO:0007669"/>
    <property type="project" value="UniProtKB-EC"/>
</dbReference>
<dbReference type="Pfam" id="PF07821">
    <property type="entry name" value="Alpha-amyl_C2"/>
    <property type="match status" value="1"/>
</dbReference>
<evidence type="ECO:0000313" key="11">
    <source>
        <dbReference type="EMBL" id="BBG95240.1"/>
    </source>
</evidence>
<keyword evidence="5" id="KW-0378">Hydrolase</keyword>
<evidence type="ECO:0000259" key="9">
    <source>
        <dbReference type="SMART" id="SM00642"/>
    </source>
</evidence>
<dbReference type="SUPFAM" id="SSF51445">
    <property type="entry name" value="(Trans)glycosidases"/>
    <property type="match status" value="1"/>
</dbReference>
<dbReference type="EC" id="3.2.1.1" evidence="4"/>
<organism evidence="11">
    <name type="scientific">Prunus dulcis</name>
    <name type="common">Almond</name>
    <name type="synonym">Amygdalus dulcis</name>
    <dbReference type="NCBI Taxonomy" id="3755"/>
    <lineage>
        <taxon>Eukaryota</taxon>
        <taxon>Viridiplantae</taxon>
        <taxon>Streptophyta</taxon>
        <taxon>Embryophyta</taxon>
        <taxon>Tracheophyta</taxon>
        <taxon>Spermatophyta</taxon>
        <taxon>Magnoliopsida</taxon>
        <taxon>eudicotyledons</taxon>
        <taxon>Gunneridae</taxon>
        <taxon>Pentapetalae</taxon>
        <taxon>rosids</taxon>
        <taxon>fabids</taxon>
        <taxon>Rosales</taxon>
        <taxon>Rosaceae</taxon>
        <taxon>Amygdaloideae</taxon>
        <taxon>Amygdaleae</taxon>
        <taxon>Prunus</taxon>
    </lineage>
</organism>
<dbReference type="SUPFAM" id="SSF51011">
    <property type="entry name" value="Glycosyl hydrolase domain"/>
    <property type="match status" value="1"/>
</dbReference>
<dbReference type="GO" id="GO:0016301">
    <property type="term" value="F:kinase activity"/>
    <property type="evidence" value="ECO:0007669"/>
    <property type="project" value="UniProtKB-KW"/>
</dbReference>
<dbReference type="SMART" id="SM00810">
    <property type="entry name" value="Alpha-amyl_C2"/>
    <property type="match status" value="1"/>
</dbReference>
<dbReference type="SMART" id="SM00642">
    <property type="entry name" value="Aamy"/>
    <property type="match status" value="1"/>
</dbReference>
<dbReference type="Gene3D" id="3.20.20.80">
    <property type="entry name" value="Glycosidases"/>
    <property type="match status" value="1"/>
</dbReference>
<comment type="catalytic activity">
    <reaction evidence="1">
        <text>Endohydrolysis of (1-&gt;4)-alpha-D-glucosidic linkages in polysaccharides containing three or more (1-&gt;4)-alpha-linked D-glucose units.</text>
        <dbReference type="EC" id="3.2.1.1"/>
    </reaction>
</comment>
<evidence type="ECO:0000256" key="1">
    <source>
        <dbReference type="ARBA" id="ARBA00000548"/>
    </source>
</evidence>
<keyword evidence="11" id="KW-0418">Kinase</keyword>
<dbReference type="GO" id="GO:0005975">
    <property type="term" value="P:carbohydrate metabolic process"/>
    <property type="evidence" value="ECO:0007669"/>
    <property type="project" value="InterPro"/>
</dbReference>
<feature type="domain" description="Glycosyl hydrolase family 13 catalytic" evidence="9">
    <location>
        <begin position="88"/>
        <end position="426"/>
    </location>
</feature>
<dbReference type="InterPro" id="IPR013780">
    <property type="entry name" value="Glyco_hydro_b"/>
</dbReference>
<comment type="cofactor">
    <cofactor evidence="2">
        <name>Ca(2+)</name>
        <dbReference type="ChEBI" id="CHEBI:29108"/>
    </cofactor>
</comment>
<sequence>MTRLVHLHSSPLTFLCYLLHGILWFNLSRTMKHPTCVPFGKFNSTRYEYKMPSNPSHCTYNFERQYEFSPFVLLLPLRFSFALLRNSSCVISGFNWDSSKKGGWYNSLKTTIPELSSSGITHVWLPPPSHSNGTEGYDPGRLYDLDASSYGNKDELKSLIATMHEKGIKAIADIVLNHRSAVKQDENGIWSIFEGGTEDGRLDFNASLICRDDNDHPFGTGNPDTGDNFPYTADVDHTNPRLQTELSDWLNWLKTDIGFDGWRLDYVIGYGSSFTKLYMEKTSPEFAVAEYWRWNISKGQDGKLDKNQDAHRNEIVNWIEAAGGVVTALDLTTKYILNVAVEGELWRLKDSNGKPPGLIGIKPESAVTFIDNHDTWSQGLLPFPDDKVLLGYAYILTHPGTPSIFYDHFFDWGWPKEPIRNLTAIRARNGINSRSSVTILAAEADLYMANIDDKIIMKIGPRLGLGDLDPTKSNFHVATSGQDFGRVYSEWEVIRGVCEGYVRAVGFHPTYYRSGSIIYVDKMSGGSDSDECATANGRVYIPEVRNEETPAVGMKFDSLDLVYNFYNRYAFLAGFGIRLHSSFWGKNKKRF</sequence>
<evidence type="ECO:0000256" key="8">
    <source>
        <dbReference type="ARBA" id="ARBA00030238"/>
    </source>
</evidence>
<dbReference type="CDD" id="cd11314">
    <property type="entry name" value="AmyAc_arch_bac_plant_AmyA"/>
    <property type="match status" value="1"/>
</dbReference>
<dbReference type="InterPro" id="IPR006047">
    <property type="entry name" value="GH13_cat_dom"/>
</dbReference>
<name>A0A4Y1QTP8_PRUDU</name>
<reference evidence="11" key="1">
    <citation type="journal article" date="2019" name="Science">
        <title>Mutation of a bHLH transcription factor allowed almond domestication.</title>
        <authorList>
            <person name="Sanchez-Perez R."/>
            <person name="Pavan S."/>
            <person name="Mazzeo R."/>
            <person name="Moldovan C."/>
            <person name="Aiese Cigliano R."/>
            <person name="Del Cueto J."/>
            <person name="Ricciardi F."/>
            <person name="Lotti C."/>
            <person name="Ricciardi L."/>
            <person name="Dicenta F."/>
            <person name="Lopez-Marques R.L."/>
            <person name="Lindberg Moller B."/>
        </authorList>
    </citation>
    <scope>NUCLEOTIDE SEQUENCE</scope>
</reference>
<dbReference type="Gene3D" id="2.60.40.1180">
    <property type="entry name" value="Golgi alpha-mannosidase II"/>
    <property type="match status" value="1"/>
</dbReference>
<gene>
    <name evidence="11" type="ORF">Prudu_003724</name>
</gene>
<accession>A0A4Y1QTP8</accession>
<keyword evidence="6" id="KW-0119">Carbohydrate metabolism</keyword>
<dbReference type="InterPro" id="IPR012850">
    <property type="entry name" value="A-amylase_bs_C"/>
</dbReference>
<evidence type="ECO:0000256" key="3">
    <source>
        <dbReference type="ARBA" id="ARBA00008061"/>
    </source>
</evidence>
<evidence type="ECO:0000259" key="10">
    <source>
        <dbReference type="SMART" id="SM00810"/>
    </source>
</evidence>
<keyword evidence="7" id="KW-0326">Glycosidase</keyword>
<evidence type="ECO:0000256" key="6">
    <source>
        <dbReference type="ARBA" id="ARBA00023277"/>
    </source>
</evidence>
<protein>
    <recommendedName>
        <fullName evidence="4">alpha-amylase</fullName>
        <ecNumber evidence="4">3.2.1.1</ecNumber>
    </recommendedName>
    <alternativeName>
        <fullName evidence="8">1,4-alpha-D-glucan glucanohydrolase</fullName>
    </alternativeName>
</protein>
<evidence type="ECO:0000256" key="5">
    <source>
        <dbReference type="ARBA" id="ARBA00022801"/>
    </source>
</evidence>
<evidence type="ECO:0000256" key="7">
    <source>
        <dbReference type="ARBA" id="ARBA00023295"/>
    </source>
</evidence>
<dbReference type="Pfam" id="PF00128">
    <property type="entry name" value="Alpha-amylase"/>
    <property type="match status" value="1"/>
</dbReference>
<evidence type="ECO:0000256" key="4">
    <source>
        <dbReference type="ARBA" id="ARBA00012595"/>
    </source>
</evidence>
<comment type="similarity">
    <text evidence="3">Belongs to the glycosyl hydrolase 13 family.</text>
</comment>
<dbReference type="PANTHER" id="PTHR43447">
    <property type="entry name" value="ALPHA-AMYLASE"/>
    <property type="match status" value="1"/>
</dbReference>
<dbReference type="GO" id="GO:0005509">
    <property type="term" value="F:calcium ion binding"/>
    <property type="evidence" value="ECO:0007669"/>
    <property type="project" value="InterPro"/>
</dbReference>
<dbReference type="AlphaFoldDB" id="A0A4Y1QTP8"/>
<feature type="domain" description="Alpha-amylase C-terminal beta-sheet" evidence="10">
    <location>
        <begin position="427"/>
        <end position="493"/>
    </location>
</feature>
<dbReference type="EMBL" id="AP019297">
    <property type="protein sequence ID" value="BBG95240.1"/>
    <property type="molecule type" value="Genomic_DNA"/>
</dbReference>
<keyword evidence="11" id="KW-0808">Transferase</keyword>
<dbReference type="InterPro" id="IPR017853">
    <property type="entry name" value="GH"/>
</dbReference>